<keyword evidence="1 2" id="KW-0732">Signal</keyword>
<dbReference type="Gene3D" id="3.40.50.1110">
    <property type="entry name" value="SGNH hydrolase"/>
    <property type="match status" value="1"/>
</dbReference>
<dbReference type="PROSITE" id="PS01098">
    <property type="entry name" value="LIPASE_GDSL_SER"/>
    <property type="match status" value="1"/>
</dbReference>
<organism evidence="3 4">
    <name type="scientific">Mycoemilia scoparia</name>
    <dbReference type="NCBI Taxonomy" id="417184"/>
    <lineage>
        <taxon>Eukaryota</taxon>
        <taxon>Fungi</taxon>
        <taxon>Fungi incertae sedis</taxon>
        <taxon>Zoopagomycota</taxon>
        <taxon>Kickxellomycotina</taxon>
        <taxon>Kickxellomycetes</taxon>
        <taxon>Kickxellales</taxon>
        <taxon>Kickxellaceae</taxon>
        <taxon>Mycoemilia</taxon>
    </lineage>
</organism>
<comment type="caution">
    <text evidence="3">The sequence shown here is derived from an EMBL/GenBank/DDBJ whole genome shotgun (WGS) entry which is preliminary data.</text>
</comment>
<dbReference type="AlphaFoldDB" id="A0A9W8A6Q8"/>
<dbReference type="InterPro" id="IPR036514">
    <property type="entry name" value="SGNH_hydro_sf"/>
</dbReference>
<evidence type="ECO:0000256" key="1">
    <source>
        <dbReference type="ARBA" id="ARBA00022729"/>
    </source>
</evidence>
<evidence type="ECO:0000256" key="2">
    <source>
        <dbReference type="SAM" id="SignalP"/>
    </source>
</evidence>
<dbReference type="OrthoDB" id="1600564at2759"/>
<sequence length="387" mass="43906">MRLFESVFLCSVALAVINVVIAQTLGSGPVIKRPQSLEPKLDRSKQLVKYRYKDPKERPKIIVFGDSVSDTGNFYGMYQFGGYWNDGHFTNGPIWSEYYSTLVDYQLVNYAFAGAVINDSLSDPIPIWDFLPSVQQQIDIYINEKNGPKVSTDITTTKDLDVAIIATACNDLFRMIRKIEKGIIDQTEFITGIANTITTQAELLISDPGGLMVVIWNWMPTELTMSETHKHYQIAKTSTNMFNQILNSWYQSLSPPSKKANVIIADLWNFYHKVTNPRILNALGIDFVDEKCLYTFGIHIPAESCAEPDKHLFYDYAHFSTKIHQVIGAYLVNLVKKNQLGNDDYELTELELLRIIEEFDIAAINSTHNIFSNSDPGRVFNAFSSHI</sequence>
<dbReference type="InterPro" id="IPR001087">
    <property type="entry name" value="GDSL"/>
</dbReference>
<dbReference type="PANTHER" id="PTHR45642:SF139">
    <property type="entry name" value="SGNH HYDROLASE-TYPE ESTERASE DOMAIN-CONTAINING PROTEIN"/>
    <property type="match status" value="1"/>
</dbReference>
<dbReference type="GO" id="GO:0006629">
    <property type="term" value="P:lipid metabolic process"/>
    <property type="evidence" value="ECO:0007669"/>
    <property type="project" value="InterPro"/>
</dbReference>
<proteinExistence type="predicted"/>
<name>A0A9W8A6Q8_9FUNG</name>
<evidence type="ECO:0000313" key="4">
    <source>
        <dbReference type="Proteomes" id="UP001150538"/>
    </source>
</evidence>
<dbReference type="Proteomes" id="UP001150538">
    <property type="component" value="Unassembled WGS sequence"/>
</dbReference>
<dbReference type="GO" id="GO:0016298">
    <property type="term" value="F:lipase activity"/>
    <property type="evidence" value="ECO:0007669"/>
    <property type="project" value="InterPro"/>
</dbReference>
<evidence type="ECO:0000313" key="3">
    <source>
        <dbReference type="EMBL" id="KAJ1919358.1"/>
    </source>
</evidence>
<keyword evidence="4" id="KW-1185">Reference proteome</keyword>
<protein>
    <submittedName>
        <fullName evidence="3">Uncharacterized protein</fullName>
    </submittedName>
</protein>
<dbReference type="PANTHER" id="PTHR45642">
    <property type="entry name" value="GDSL ESTERASE/LIPASE EXL3"/>
    <property type="match status" value="1"/>
</dbReference>
<feature type="signal peptide" evidence="2">
    <location>
        <begin position="1"/>
        <end position="22"/>
    </location>
</feature>
<accession>A0A9W8A6Q8</accession>
<dbReference type="SUPFAM" id="SSF52266">
    <property type="entry name" value="SGNH hydrolase"/>
    <property type="match status" value="1"/>
</dbReference>
<reference evidence="3" key="1">
    <citation type="submission" date="2022-07" db="EMBL/GenBank/DDBJ databases">
        <title>Phylogenomic reconstructions and comparative analyses of Kickxellomycotina fungi.</title>
        <authorList>
            <person name="Reynolds N.K."/>
            <person name="Stajich J.E."/>
            <person name="Barry K."/>
            <person name="Grigoriev I.V."/>
            <person name="Crous P."/>
            <person name="Smith M.E."/>
        </authorList>
    </citation>
    <scope>NUCLEOTIDE SEQUENCE</scope>
    <source>
        <strain evidence="3">NBRC 100468</strain>
    </source>
</reference>
<dbReference type="EMBL" id="JANBPU010000028">
    <property type="protein sequence ID" value="KAJ1919358.1"/>
    <property type="molecule type" value="Genomic_DNA"/>
</dbReference>
<dbReference type="InterPro" id="IPR008265">
    <property type="entry name" value="Lipase_GDSL_AS"/>
</dbReference>
<dbReference type="InterPro" id="IPR050592">
    <property type="entry name" value="GDSL_lipolytic_enzyme"/>
</dbReference>
<feature type="chain" id="PRO_5040880089" evidence="2">
    <location>
        <begin position="23"/>
        <end position="387"/>
    </location>
</feature>
<gene>
    <name evidence="3" type="ORF">H4219_002046</name>
</gene>
<dbReference type="Pfam" id="PF00657">
    <property type="entry name" value="Lipase_GDSL"/>
    <property type="match status" value="1"/>
</dbReference>